<feature type="region of interest" description="Disordered" evidence="1">
    <location>
        <begin position="22"/>
        <end position="62"/>
    </location>
</feature>
<evidence type="ECO:0000313" key="2">
    <source>
        <dbReference type="EnsemblMetazoa" id="ACUA011633-PA"/>
    </source>
</evidence>
<keyword evidence="3" id="KW-1185">Reference proteome</keyword>
<dbReference type="Proteomes" id="UP000075883">
    <property type="component" value="Unassembled WGS sequence"/>
</dbReference>
<reference evidence="2" key="2">
    <citation type="submission" date="2020-05" db="UniProtKB">
        <authorList>
            <consortium name="EnsemblMetazoa"/>
        </authorList>
    </citation>
    <scope>IDENTIFICATION</scope>
    <source>
        <strain evidence="2">A-37</strain>
    </source>
</reference>
<evidence type="ECO:0000256" key="1">
    <source>
        <dbReference type="SAM" id="MobiDB-lite"/>
    </source>
</evidence>
<accession>A0A182M7U7</accession>
<protein>
    <submittedName>
        <fullName evidence="2">Uncharacterized protein</fullName>
    </submittedName>
</protein>
<dbReference type="EMBL" id="AXCM01009703">
    <property type="status" value="NOT_ANNOTATED_CDS"/>
    <property type="molecule type" value="Genomic_DNA"/>
</dbReference>
<feature type="compositionally biased region" description="Low complexity" evidence="1">
    <location>
        <begin position="22"/>
        <end position="36"/>
    </location>
</feature>
<dbReference type="VEuPathDB" id="VectorBase:ACUA011633"/>
<proteinExistence type="predicted"/>
<sequence length="431" mass="48631">MDVWHSELLMHSTVQLRPLTDDTSASATDATPSTSAIVPVQQPPERTAPSHAEPVEELDAEPVVDLDAESVVELDAEPDGAEAGPSVPSSSSNIFERKILHLFCNHSLPFSLVEAPDVRSDVCTARGKVHLSGCILLEQYYLQKDRIATIVAQLGIENQLKPEDLEAVREIKLVLKLFHTAEQEIASETLVTLSQAKMMVLLMMRKLHEYKDMSNFSRDAKRFIVVLIDVFKITFSSLLKNTVTSMTTLLDPRYKNEGLENFDQYRECCGNDMRLALLLVATEAFLVPDFVQAGGEAPQVAYAGLYLKNGQLPAELHGDDYYDGDVESSAEVKGENDAREFFFKDDLELYTEVMAWQPPKQEAPAVLKVWLDVLQDEHASNVFQTPLYIFYRIFLTRQLRDYRDDSNSESEDEVLVPPRNKRRIKLKSTRC</sequence>
<dbReference type="EnsemblMetazoa" id="ACUA011633-RA">
    <property type="protein sequence ID" value="ACUA011633-PA"/>
    <property type="gene ID" value="ACUA011633"/>
</dbReference>
<name>A0A182M7U7_9DIPT</name>
<evidence type="ECO:0000313" key="3">
    <source>
        <dbReference type="Proteomes" id="UP000075883"/>
    </source>
</evidence>
<reference evidence="3" key="1">
    <citation type="submission" date="2013-09" db="EMBL/GenBank/DDBJ databases">
        <title>The Genome Sequence of Anopheles culicifacies species A.</title>
        <authorList>
            <consortium name="The Broad Institute Genomics Platform"/>
            <person name="Neafsey D.E."/>
            <person name="Besansky N."/>
            <person name="Howell P."/>
            <person name="Walton C."/>
            <person name="Young S.K."/>
            <person name="Zeng Q."/>
            <person name="Gargeya S."/>
            <person name="Fitzgerald M."/>
            <person name="Haas B."/>
            <person name="Abouelleil A."/>
            <person name="Allen A.W."/>
            <person name="Alvarado L."/>
            <person name="Arachchi H.M."/>
            <person name="Berlin A.M."/>
            <person name="Chapman S.B."/>
            <person name="Gainer-Dewar J."/>
            <person name="Goldberg J."/>
            <person name="Griggs A."/>
            <person name="Gujja S."/>
            <person name="Hansen M."/>
            <person name="Howarth C."/>
            <person name="Imamovic A."/>
            <person name="Ireland A."/>
            <person name="Larimer J."/>
            <person name="McCowan C."/>
            <person name="Murphy C."/>
            <person name="Pearson M."/>
            <person name="Poon T.W."/>
            <person name="Priest M."/>
            <person name="Roberts A."/>
            <person name="Saif S."/>
            <person name="Shea T."/>
            <person name="Sisk P."/>
            <person name="Sykes S."/>
            <person name="Wortman J."/>
            <person name="Nusbaum C."/>
            <person name="Birren B."/>
        </authorList>
    </citation>
    <scope>NUCLEOTIDE SEQUENCE [LARGE SCALE GENOMIC DNA]</scope>
    <source>
        <strain evidence="3">A-37</strain>
    </source>
</reference>
<organism evidence="2 3">
    <name type="scientific">Anopheles culicifacies</name>
    <dbReference type="NCBI Taxonomy" id="139723"/>
    <lineage>
        <taxon>Eukaryota</taxon>
        <taxon>Metazoa</taxon>
        <taxon>Ecdysozoa</taxon>
        <taxon>Arthropoda</taxon>
        <taxon>Hexapoda</taxon>
        <taxon>Insecta</taxon>
        <taxon>Pterygota</taxon>
        <taxon>Neoptera</taxon>
        <taxon>Endopterygota</taxon>
        <taxon>Diptera</taxon>
        <taxon>Nematocera</taxon>
        <taxon>Culicoidea</taxon>
        <taxon>Culicidae</taxon>
        <taxon>Anophelinae</taxon>
        <taxon>Anopheles</taxon>
        <taxon>culicifacies species complex</taxon>
    </lineage>
</organism>
<dbReference type="AlphaFoldDB" id="A0A182M7U7"/>